<dbReference type="Pfam" id="PF21686">
    <property type="entry name" value="LigD_Prim-Pol"/>
    <property type="match status" value="1"/>
</dbReference>
<comment type="caution">
    <text evidence="2">The sequence shown here is derived from an EMBL/GenBank/DDBJ whole genome shotgun (WGS) entry which is preliminary data.</text>
</comment>
<gene>
    <name evidence="2" type="ORF">GCM10011518_42170</name>
</gene>
<dbReference type="PANTHER" id="PTHR42705:SF2">
    <property type="entry name" value="BIFUNCTIONAL NON-HOMOLOGOUS END JOINING PROTEIN LIGD"/>
    <property type="match status" value="1"/>
</dbReference>
<dbReference type="InterPro" id="IPR052171">
    <property type="entry name" value="NHEJ_LigD"/>
</dbReference>
<dbReference type="Gene3D" id="3.90.920.10">
    <property type="entry name" value="DNA primase, PRIM domain"/>
    <property type="match status" value="1"/>
</dbReference>
<name>A0ABQ1UWM2_9FLAO</name>
<dbReference type="PANTHER" id="PTHR42705">
    <property type="entry name" value="BIFUNCTIONAL NON-HOMOLOGOUS END JOINING PROTEIN LIGD"/>
    <property type="match status" value="1"/>
</dbReference>
<dbReference type="EMBL" id="BMKP01000013">
    <property type="protein sequence ID" value="GGF28401.1"/>
    <property type="molecule type" value="Genomic_DNA"/>
</dbReference>
<proteinExistence type="predicted"/>
<dbReference type="InterPro" id="IPR014145">
    <property type="entry name" value="LigD_pol_dom"/>
</dbReference>
<evidence type="ECO:0000313" key="3">
    <source>
        <dbReference type="Proteomes" id="UP000655016"/>
    </source>
</evidence>
<evidence type="ECO:0000259" key="1">
    <source>
        <dbReference type="Pfam" id="PF21686"/>
    </source>
</evidence>
<reference evidence="3" key="1">
    <citation type="journal article" date="2019" name="Int. J. Syst. Evol. Microbiol.">
        <title>The Global Catalogue of Microorganisms (GCM) 10K type strain sequencing project: providing services to taxonomists for standard genome sequencing and annotation.</title>
        <authorList>
            <consortium name="The Broad Institute Genomics Platform"/>
            <consortium name="The Broad Institute Genome Sequencing Center for Infectious Disease"/>
            <person name="Wu L."/>
            <person name="Ma J."/>
        </authorList>
    </citation>
    <scope>NUCLEOTIDE SEQUENCE [LARGE SCALE GENOMIC DNA]</scope>
    <source>
        <strain evidence="3">CGMCC 1.16060</strain>
    </source>
</reference>
<protein>
    <recommendedName>
        <fullName evidence="1">DNA ligase D polymerase domain-containing protein</fullName>
    </recommendedName>
</protein>
<accession>A0ABQ1UWM2</accession>
<feature type="domain" description="DNA ligase D polymerase" evidence="1">
    <location>
        <begin position="1"/>
        <end position="104"/>
    </location>
</feature>
<dbReference type="RefSeq" id="WP_163396426.1">
    <property type="nucleotide sequence ID" value="NZ_BMKP01000013.1"/>
</dbReference>
<organism evidence="2 3">
    <name type="scientific">Flavobacterium limi</name>
    <dbReference type="NCBI Taxonomy" id="2045105"/>
    <lineage>
        <taxon>Bacteria</taxon>
        <taxon>Pseudomonadati</taxon>
        <taxon>Bacteroidota</taxon>
        <taxon>Flavobacteriia</taxon>
        <taxon>Flavobacteriales</taxon>
        <taxon>Flavobacteriaceae</taxon>
        <taxon>Flavobacterium</taxon>
    </lineage>
</organism>
<evidence type="ECO:0000313" key="2">
    <source>
        <dbReference type="EMBL" id="GGF28401.1"/>
    </source>
</evidence>
<sequence>MVIDLDPDQNTFEQVTQAAWEVKNIFDVIGIKGFGKTSGSTEIHMYIPLTAQYTYDQSQLFAKLIVSMVPKRLPEFTSMERQIKNRAGKIYLDFYRTDPEQLLIDRIHCALSLELLSLCHYNWDEVKKRTSDERFHY</sequence>
<dbReference type="Proteomes" id="UP000655016">
    <property type="component" value="Unassembled WGS sequence"/>
</dbReference>
<keyword evidence="3" id="KW-1185">Reference proteome</keyword>